<evidence type="ECO:0000259" key="2">
    <source>
        <dbReference type="PROSITE" id="PS50836"/>
    </source>
</evidence>
<dbReference type="InterPro" id="IPR045266">
    <property type="entry name" value="DOH_DOMON"/>
</dbReference>
<protein>
    <submittedName>
        <fullName evidence="4">DOMON domain-containing protein</fullName>
    </submittedName>
</protein>
<dbReference type="SMART" id="SM00664">
    <property type="entry name" value="DoH"/>
    <property type="match status" value="1"/>
</dbReference>
<dbReference type="InterPro" id="IPR005018">
    <property type="entry name" value="DOMON_domain"/>
</dbReference>
<reference evidence="4" key="1">
    <citation type="submission" date="2016-05" db="UniProtKB">
        <authorList>
            <consortium name="WormBaseParasite"/>
        </authorList>
    </citation>
    <scope>IDENTIFICATION</scope>
</reference>
<accession>A0A0M3I8A6</accession>
<dbReference type="Pfam" id="PF03351">
    <property type="entry name" value="DOMON"/>
    <property type="match status" value="1"/>
</dbReference>
<dbReference type="Proteomes" id="UP000036681">
    <property type="component" value="Unplaced"/>
</dbReference>
<feature type="transmembrane region" description="Helical" evidence="1">
    <location>
        <begin position="226"/>
        <end position="245"/>
    </location>
</feature>
<name>A0A0M3I8A6_ASCLU</name>
<sequence>MSSCNQFSRADGLFNWSSCADVSMQQRLLLPEAQSVRSGCSFRHGAYKLEWYVDGMQTVHFQLTLSNIPFGAIGWTGVGFGNSMSTGLDVIIVRVMGSRVSVNDESVMGFRRPRSDPNQNVRMESASFSNGALRVHFSRPLRTNDAFADRNLSGCQPWQVGNFLVSCDVISNGSGWIDSRAHEYASNESGLYRAMPTVKTQPSTVIHLEVADDMHRMADYVSDFRTITYAGIVFSIIGALVFLIVKYRNKQNKPVPRGGEPSRQFQRYGGCQTYPWNGRDGVVIGVESPSFGSTRASDYTDMDGVPANCENARNNNAYYKVGENKRC</sequence>
<proteinExistence type="predicted"/>
<keyword evidence="3" id="KW-1185">Reference proteome</keyword>
<dbReference type="WBParaSite" id="ALUE_0001354801-mRNA-1">
    <property type="protein sequence ID" value="ALUE_0001354801-mRNA-1"/>
    <property type="gene ID" value="ALUE_0001354801"/>
</dbReference>
<dbReference type="PANTHER" id="PTHR36516:SF6">
    <property type="entry name" value="DOMON DOMAIN-CONTAINING PROTEIN"/>
    <property type="match status" value="1"/>
</dbReference>
<evidence type="ECO:0000313" key="3">
    <source>
        <dbReference type="Proteomes" id="UP000036681"/>
    </source>
</evidence>
<keyword evidence="1" id="KW-1133">Transmembrane helix</keyword>
<dbReference type="PROSITE" id="PS50836">
    <property type="entry name" value="DOMON"/>
    <property type="match status" value="1"/>
</dbReference>
<evidence type="ECO:0000313" key="4">
    <source>
        <dbReference type="WBParaSite" id="ALUE_0001354801-mRNA-1"/>
    </source>
</evidence>
<feature type="domain" description="DOMON" evidence="2">
    <location>
        <begin position="45"/>
        <end position="161"/>
    </location>
</feature>
<organism evidence="3 4">
    <name type="scientific">Ascaris lumbricoides</name>
    <name type="common">Giant roundworm</name>
    <dbReference type="NCBI Taxonomy" id="6252"/>
    <lineage>
        <taxon>Eukaryota</taxon>
        <taxon>Metazoa</taxon>
        <taxon>Ecdysozoa</taxon>
        <taxon>Nematoda</taxon>
        <taxon>Chromadorea</taxon>
        <taxon>Rhabditida</taxon>
        <taxon>Spirurina</taxon>
        <taxon>Ascaridomorpha</taxon>
        <taxon>Ascaridoidea</taxon>
        <taxon>Ascarididae</taxon>
        <taxon>Ascaris</taxon>
    </lineage>
</organism>
<keyword evidence="1" id="KW-0812">Transmembrane</keyword>
<keyword evidence="1" id="KW-0472">Membrane</keyword>
<dbReference type="PANTHER" id="PTHR36516">
    <property type="entry name" value="PROTEIN CBG04168-RELATED"/>
    <property type="match status" value="1"/>
</dbReference>
<dbReference type="CDD" id="cd09631">
    <property type="entry name" value="DOMON_DOH"/>
    <property type="match status" value="1"/>
</dbReference>
<dbReference type="AlphaFoldDB" id="A0A0M3I8A6"/>
<evidence type="ECO:0000256" key="1">
    <source>
        <dbReference type="SAM" id="Phobius"/>
    </source>
</evidence>